<feature type="domain" description="Ionotropic glutamate receptor L-glutamate and glycine-binding" evidence="11">
    <location>
        <begin position="137"/>
        <end position="201"/>
    </location>
</feature>
<dbReference type="Pfam" id="PF10613">
    <property type="entry name" value="Lig_chan-Glu_bd"/>
    <property type="match status" value="1"/>
</dbReference>
<evidence type="ECO:0000256" key="5">
    <source>
        <dbReference type="ARBA" id="ARBA00023065"/>
    </source>
</evidence>
<keyword evidence="7" id="KW-0675">Receptor</keyword>
<reference evidence="13" key="1">
    <citation type="submission" date="2022-10" db="EMBL/GenBank/DDBJ databases">
        <title>Genome assembly of Pristionchus species.</title>
        <authorList>
            <person name="Yoshida K."/>
            <person name="Sommer R.J."/>
        </authorList>
    </citation>
    <scope>NUCLEOTIDE SEQUENCE [LARGE SCALE GENOMIC DNA]</scope>
    <source>
        <strain evidence="13">RS5460</strain>
    </source>
</reference>
<evidence type="ECO:0000256" key="4">
    <source>
        <dbReference type="ARBA" id="ARBA00022989"/>
    </source>
</evidence>
<comment type="subcellular location">
    <subcellularLocation>
        <location evidence="1">Membrane</location>
        <topology evidence="1">Multi-pass membrane protein</topology>
    </subcellularLocation>
</comment>
<evidence type="ECO:0000256" key="1">
    <source>
        <dbReference type="ARBA" id="ARBA00004141"/>
    </source>
</evidence>
<evidence type="ECO:0000313" key="13">
    <source>
        <dbReference type="Proteomes" id="UP001328107"/>
    </source>
</evidence>
<evidence type="ECO:0000256" key="7">
    <source>
        <dbReference type="ARBA" id="ARBA00023170"/>
    </source>
</evidence>
<dbReference type="EMBL" id="BTRK01000006">
    <property type="protein sequence ID" value="GMR62099.1"/>
    <property type="molecule type" value="Genomic_DNA"/>
</dbReference>
<dbReference type="GO" id="GO:0016020">
    <property type="term" value="C:membrane"/>
    <property type="evidence" value="ECO:0007669"/>
    <property type="project" value="UniProtKB-SubCell"/>
</dbReference>
<accession>A0AAN5IEW3</accession>
<organism evidence="12 13">
    <name type="scientific">Pristionchus mayeri</name>
    <dbReference type="NCBI Taxonomy" id="1317129"/>
    <lineage>
        <taxon>Eukaryota</taxon>
        <taxon>Metazoa</taxon>
        <taxon>Ecdysozoa</taxon>
        <taxon>Nematoda</taxon>
        <taxon>Chromadorea</taxon>
        <taxon>Rhabditida</taxon>
        <taxon>Rhabditina</taxon>
        <taxon>Diplogasteromorpha</taxon>
        <taxon>Diplogasteroidea</taxon>
        <taxon>Neodiplogasteridae</taxon>
        <taxon>Pristionchus</taxon>
    </lineage>
</organism>
<dbReference type="SUPFAM" id="SSF53850">
    <property type="entry name" value="Periplasmic binding protein-like II"/>
    <property type="match status" value="1"/>
</dbReference>
<name>A0AAN5IEW3_9BILA</name>
<keyword evidence="5" id="KW-0406">Ion transport</keyword>
<gene>
    <name evidence="12" type="ORF">PMAYCL1PPCAC_32294</name>
</gene>
<comment type="caution">
    <text evidence="12">The sequence shown here is derived from an EMBL/GenBank/DDBJ whole genome shotgun (WGS) entry which is preliminary data.</text>
</comment>
<keyword evidence="3" id="KW-0812">Transmembrane</keyword>
<evidence type="ECO:0000256" key="10">
    <source>
        <dbReference type="ARBA" id="ARBA00023303"/>
    </source>
</evidence>
<keyword evidence="13" id="KW-1185">Reference proteome</keyword>
<dbReference type="Gene3D" id="3.40.190.10">
    <property type="entry name" value="Periplasmic binding protein-like II"/>
    <property type="match status" value="1"/>
</dbReference>
<evidence type="ECO:0000256" key="6">
    <source>
        <dbReference type="ARBA" id="ARBA00023136"/>
    </source>
</evidence>
<evidence type="ECO:0000256" key="9">
    <source>
        <dbReference type="ARBA" id="ARBA00023286"/>
    </source>
</evidence>
<proteinExistence type="predicted"/>
<dbReference type="InterPro" id="IPR019594">
    <property type="entry name" value="Glu/Gly-bd"/>
</dbReference>
<sequence length="228" mass="25905">MKYWIDSYEEVDASFYYDVVNATFNFLIKAHISNHSSTFSCGAVPSVNSSLSLANFLTARSNLEYGPMKRRENNYFYQDFPVRIFSIDRTSKDEWSKFNKLMGNWSTGGGVRLYYESLTQSPRDITIFRVATVVHPPFVQRLSDRHDGREFEGFCFDLLDLIEENIGNTTYKFEVFEVEDGAVGTMDDNGNWNGLMGALVSGPADIAIVPMPVSADRENDIDFTVGKR</sequence>
<keyword evidence="10" id="KW-0407">Ion channel</keyword>
<keyword evidence="2" id="KW-0813">Transport</keyword>
<dbReference type="Proteomes" id="UP001328107">
    <property type="component" value="Unassembled WGS sequence"/>
</dbReference>
<dbReference type="GO" id="GO:0015276">
    <property type="term" value="F:ligand-gated monoatomic ion channel activity"/>
    <property type="evidence" value="ECO:0007669"/>
    <property type="project" value="InterPro"/>
</dbReference>
<evidence type="ECO:0000256" key="2">
    <source>
        <dbReference type="ARBA" id="ARBA00022448"/>
    </source>
</evidence>
<evidence type="ECO:0000256" key="8">
    <source>
        <dbReference type="ARBA" id="ARBA00023180"/>
    </source>
</evidence>
<evidence type="ECO:0000259" key="11">
    <source>
        <dbReference type="SMART" id="SM00918"/>
    </source>
</evidence>
<dbReference type="PANTHER" id="PTHR18966">
    <property type="entry name" value="IONOTROPIC GLUTAMATE RECEPTOR"/>
    <property type="match status" value="1"/>
</dbReference>
<dbReference type="SMART" id="SM00918">
    <property type="entry name" value="Lig_chan-Glu_bd"/>
    <property type="match status" value="1"/>
</dbReference>
<feature type="non-terminal residue" evidence="12">
    <location>
        <position position="228"/>
    </location>
</feature>
<keyword evidence="6" id="KW-0472">Membrane</keyword>
<keyword evidence="8" id="KW-0325">Glycoprotein</keyword>
<evidence type="ECO:0000256" key="3">
    <source>
        <dbReference type="ARBA" id="ARBA00022692"/>
    </source>
</evidence>
<evidence type="ECO:0000313" key="12">
    <source>
        <dbReference type="EMBL" id="GMR62099.1"/>
    </source>
</evidence>
<dbReference type="InterPro" id="IPR015683">
    <property type="entry name" value="Ionotropic_Glu_rcpt"/>
</dbReference>
<keyword evidence="4" id="KW-1133">Transmembrane helix</keyword>
<keyword evidence="9" id="KW-1071">Ligand-gated ion channel</keyword>
<protein>
    <recommendedName>
        <fullName evidence="11">Ionotropic glutamate receptor L-glutamate and glycine-binding domain-containing protein</fullName>
    </recommendedName>
</protein>
<dbReference type="AlphaFoldDB" id="A0AAN5IEW3"/>